<keyword evidence="2" id="KW-0472">Membrane</keyword>
<keyword evidence="2" id="KW-1133">Transmembrane helix</keyword>
<proteinExistence type="predicted"/>
<reference evidence="3 4" key="1">
    <citation type="submission" date="2024-01" db="EMBL/GenBank/DDBJ databases">
        <authorList>
            <person name="Alioto T."/>
            <person name="Alioto T."/>
            <person name="Gomez Garrido J."/>
        </authorList>
    </citation>
    <scope>NUCLEOTIDE SEQUENCE [LARGE SCALE GENOMIC DNA]</scope>
</reference>
<gene>
    <name evidence="3" type="ORF">FSCOSCO3_A009762</name>
</gene>
<feature type="transmembrane region" description="Helical" evidence="2">
    <location>
        <begin position="34"/>
        <end position="54"/>
    </location>
</feature>
<evidence type="ECO:0000313" key="3">
    <source>
        <dbReference type="EMBL" id="CAK6981515.1"/>
    </source>
</evidence>
<evidence type="ECO:0000256" key="1">
    <source>
        <dbReference type="SAM" id="MobiDB-lite"/>
    </source>
</evidence>
<comment type="caution">
    <text evidence="3">The sequence shown here is derived from an EMBL/GenBank/DDBJ whole genome shotgun (WGS) entry which is preliminary data.</text>
</comment>
<evidence type="ECO:0000313" key="4">
    <source>
        <dbReference type="Proteomes" id="UP001314229"/>
    </source>
</evidence>
<keyword evidence="2" id="KW-0812">Transmembrane</keyword>
<feature type="region of interest" description="Disordered" evidence="1">
    <location>
        <begin position="72"/>
        <end position="93"/>
    </location>
</feature>
<accession>A0AAV1QEA3</accession>
<dbReference type="Proteomes" id="UP001314229">
    <property type="component" value="Unassembled WGS sequence"/>
</dbReference>
<feature type="non-terminal residue" evidence="3">
    <location>
        <position position="1"/>
    </location>
</feature>
<feature type="compositionally biased region" description="Basic and acidic residues" evidence="1">
    <location>
        <begin position="75"/>
        <end position="93"/>
    </location>
</feature>
<sequence>FIQDCETHNSDVLDEQLMKLVTGAADVLQLDSTFVILIIIIIIIIIFVFIIAVISSELQLRVEAPGSLPPALLSKHSDEFSAEQEQRGHRLGC</sequence>
<protein>
    <submittedName>
        <fullName evidence="3">Uncharacterized protein</fullName>
    </submittedName>
</protein>
<organism evidence="3 4">
    <name type="scientific">Scomber scombrus</name>
    <name type="common">Atlantic mackerel</name>
    <name type="synonym">Scomber vernalis</name>
    <dbReference type="NCBI Taxonomy" id="13677"/>
    <lineage>
        <taxon>Eukaryota</taxon>
        <taxon>Metazoa</taxon>
        <taxon>Chordata</taxon>
        <taxon>Craniata</taxon>
        <taxon>Vertebrata</taxon>
        <taxon>Euteleostomi</taxon>
        <taxon>Actinopterygii</taxon>
        <taxon>Neopterygii</taxon>
        <taxon>Teleostei</taxon>
        <taxon>Neoteleostei</taxon>
        <taxon>Acanthomorphata</taxon>
        <taxon>Pelagiaria</taxon>
        <taxon>Scombriformes</taxon>
        <taxon>Scombridae</taxon>
        <taxon>Scomber</taxon>
    </lineage>
</organism>
<keyword evidence="4" id="KW-1185">Reference proteome</keyword>
<dbReference type="AlphaFoldDB" id="A0AAV1QEA3"/>
<evidence type="ECO:0000256" key="2">
    <source>
        <dbReference type="SAM" id="Phobius"/>
    </source>
</evidence>
<name>A0AAV1QEA3_SCOSC</name>
<dbReference type="EMBL" id="CAWUFR010000839">
    <property type="protein sequence ID" value="CAK6981515.1"/>
    <property type="molecule type" value="Genomic_DNA"/>
</dbReference>